<keyword evidence="3" id="KW-1185">Reference proteome</keyword>
<protein>
    <submittedName>
        <fullName evidence="2">Methyltransferase</fullName>
    </submittedName>
</protein>
<evidence type="ECO:0000313" key="3">
    <source>
        <dbReference type="Proteomes" id="UP000612585"/>
    </source>
</evidence>
<keyword evidence="2" id="KW-0489">Methyltransferase</keyword>
<dbReference type="CDD" id="cd02440">
    <property type="entry name" value="AdoMet_MTases"/>
    <property type="match status" value="1"/>
</dbReference>
<reference evidence="2" key="1">
    <citation type="submission" date="2021-01" db="EMBL/GenBank/DDBJ databases">
        <title>Whole genome shotgun sequence of Virgisporangium aurantiacum NBRC 16421.</title>
        <authorList>
            <person name="Komaki H."/>
            <person name="Tamura T."/>
        </authorList>
    </citation>
    <scope>NUCLEOTIDE SEQUENCE</scope>
    <source>
        <strain evidence="2">NBRC 16421</strain>
    </source>
</reference>
<evidence type="ECO:0000313" key="2">
    <source>
        <dbReference type="EMBL" id="GIJ58957.1"/>
    </source>
</evidence>
<dbReference type="Pfam" id="PF08241">
    <property type="entry name" value="Methyltransf_11"/>
    <property type="match status" value="1"/>
</dbReference>
<proteinExistence type="predicted"/>
<name>A0A8J3Z9R1_9ACTN</name>
<dbReference type="AlphaFoldDB" id="A0A8J3Z9R1"/>
<dbReference type="SUPFAM" id="SSF53335">
    <property type="entry name" value="S-adenosyl-L-methionine-dependent methyltransferases"/>
    <property type="match status" value="1"/>
</dbReference>
<dbReference type="RefSeq" id="WP_204000503.1">
    <property type="nucleotide sequence ID" value="NZ_BOPG01000044.1"/>
</dbReference>
<evidence type="ECO:0000259" key="1">
    <source>
        <dbReference type="Pfam" id="PF08241"/>
    </source>
</evidence>
<dbReference type="EMBL" id="BOPG01000044">
    <property type="protein sequence ID" value="GIJ58957.1"/>
    <property type="molecule type" value="Genomic_DNA"/>
</dbReference>
<sequence>MYDVWSAGEPYERYVGRWSRKIAETFVTWLGCPPGLRWLDAGCGTGALTSAVRASAAPAELTGVDPSEGFLRSARQRVEDVQFVVGDAQDLPFTDHRFDVVVSGLALNFVPDPPRAAAEFARVTVPGGSVAAYVWDYAEGMEMMRLFWDAAADTDPAGAELDEGSRFPICRPDPLRDLWTNAGLTDVDVRPIDIPTHFRDADDYWDPFMGGQGAAPGYLAALPVDRQAALRENLLARLPREPDGSIRLTARAWAVRGTP</sequence>
<dbReference type="Gene3D" id="3.40.50.150">
    <property type="entry name" value="Vaccinia Virus protein VP39"/>
    <property type="match status" value="1"/>
</dbReference>
<dbReference type="Proteomes" id="UP000612585">
    <property type="component" value="Unassembled WGS sequence"/>
</dbReference>
<gene>
    <name evidence="2" type="ORF">Vau01_064730</name>
</gene>
<dbReference type="GO" id="GO:0032259">
    <property type="term" value="P:methylation"/>
    <property type="evidence" value="ECO:0007669"/>
    <property type="project" value="UniProtKB-KW"/>
</dbReference>
<comment type="caution">
    <text evidence="2">The sequence shown here is derived from an EMBL/GenBank/DDBJ whole genome shotgun (WGS) entry which is preliminary data.</text>
</comment>
<dbReference type="PANTHER" id="PTHR43591:SF24">
    <property type="entry name" value="2-METHOXY-6-POLYPRENYL-1,4-BENZOQUINOL METHYLASE, MITOCHONDRIAL"/>
    <property type="match status" value="1"/>
</dbReference>
<dbReference type="InterPro" id="IPR013216">
    <property type="entry name" value="Methyltransf_11"/>
</dbReference>
<keyword evidence="2" id="KW-0808">Transferase</keyword>
<organism evidence="2 3">
    <name type="scientific">Virgisporangium aurantiacum</name>
    <dbReference type="NCBI Taxonomy" id="175570"/>
    <lineage>
        <taxon>Bacteria</taxon>
        <taxon>Bacillati</taxon>
        <taxon>Actinomycetota</taxon>
        <taxon>Actinomycetes</taxon>
        <taxon>Micromonosporales</taxon>
        <taxon>Micromonosporaceae</taxon>
        <taxon>Virgisporangium</taxon>
    </lineage>
</organism>
<accession>A0A8J3Z9R1</accession>
<feature type="domain" description="Methyltransferase type 11" evidence="1">
    <location>
        <begin position="39"/>
        <end position="131"/>
    </location>
</feature>
<dbReference type="InterPro" id="IPR029063">
    <property type="entry name" value="SAM-dependent_MTases_sf"/>
</dbReference>
<dbReference type="PANTHER" id="PTHR43591">
    <property type="entry name" value="METHYLTRANSFERASE"/>
    <property type="match status" value="1"/>
</dbReference>
<dbReference type="GO" id="GO:0008757">
    <property type="term" value="F:S-adenosylmethionine-dependent methyltransferase activity"/>
    <property type="evidence" value="ECO:0007669"/>
    <property type="project" value="InterPro"/>
</dbReference>